<dbReference type="RefSeq" id="XP_008730001.1">
    <property type="nucleotide sequence ID" value="XM_008731779.1"/>
</dbReference>
<evidence type="ECO:0000256" key="2">
    <source>
        <dbReference type="SAM" id="SignalP"/>
    </source>
</evidence>
<dbReference type="PANTHER" id="PTHR36182">
    <property type="entry name" value="PROTEIN, PUTATIVE (AFU_ORTHOLOGUE AFUA_6G10930)-RELATED"/>
    <property type="match status" value="1"/>
</dbReference>
<keyword evidence="2" id="KW-0732">Signal</keyword>
<dbReference type="VEuPathDB" id="FungiDB:G647_07464"/>
<protein>
    <recommendedName>
        <fullName evidence="5">Carbohydrate-binding module family 19 domain-containing protein</fullName>
    </recommendedName>
</protein>
<feature type="signal peptide" evidence="2">
    <location>
        <begin position="1"/>
        <end position="25"/>
    </location>
</feature>
<feature type="compositionally biased region" description="Low complexity" evidence="1">
    <location>
        <begin position="315"/>
        <end position="334"/>
    </location>
</feature>
<feature type="region of interest" description="Disordered" evidence="1">
    <location>
        <begin position="384"/>
        <end position="414"/>
    </location>
</feature>
<dbReference type="AlphaFoldDB" id="V9D2L2"/>
<evidence type="ECO:0000256" key="1">
    <source>
        <dbReference type="SAM" id="MobiDB-lite"/>
    </source>
</evidence>
<dbReference type="PANTHER" id="PTHR36182:SF1">
    <property type="entry name" value="PROTEIN, PUTATIVE (AFU_ORTHOLOGUE AFUA_6G10930)-RELATED"/>
    <property type="match status" value="1"/>
</dbReference>
<accession>V9D2L2</accession>
<feature type="compositionally biased region" description="Low complexity" evidence="1">
    <location>
        <begin position="395"/>
        <end position="414"/>
    </location>
</feature>
<feature type="region of interest" description="Disordered" evidence="1">
    <location>
        <begin position="539"/>
        <end position="584"/>
    </location>
</feature>
<gene>
    <name evidence="3" type="ORF">G647_07464</name>
</gene>
<evidence type="ECO:0008006" key="5">
    <source>
        <dbReference type="Google" id="ProtNLM"/>
    </source>
</evidence>
<dbReference type="GeneID" id="19985957"/>
<feature type="compositionally biased region" description="Polar residues" evidence="1">
    <location>
        <begin position="335"/>
        <end position="366"/>
    </location>
</feature>
<dbReference type="Proteomes" id="UP000030678">
    <property type="component" value="Unassembled WGS sequence"/>
</dbReference>
<proteinExistence type="predicted"/>
<feature type="chain" id="PRO_5004772781" description="Carbohydrate-binding module family 19 domain-containing protein" evidence="2">
    <location>
        <begin position="26"/>
        <end position="684"/>
    </location>
</feature>
<dbReference type="HOGENOM" id="CLU_032571_3_1_1"/>
<organism evidence="3 4">
    <name type="scientific">Cladophialophora carrionii CBS 160.54</name>
    <dbReference type="NCBI Taxonomy" id="1279043"/>
    <lineage>
        <taxon>Eukaryota</taxon>
        <taxon>Fungi</taxon>
        <taxon>Dikarya</taxon>
        <taxon>Ascomycota</taxon>
        <taxon>Pezizomycotina</taxon>
        <taxon>Eurotiomycetes</taxon>
        <taxon>Chaetothyriomycetidae</taxon>
        <taxon>Chaetothyriales</taxon>
        <taxon>Herpotrichiellaceae</taxon>
        <taxon>Cladophialophora</taxon>
    </lineage>
</organism>
<dbReference type="Gene3D" id="2.70.50.70">
    <property type="match status" value="1"/>
</dbReference>
<name>V9D2L2_9EURO</name>
<dbReference type="EMBL" id="KB822707">
    <property type="protein sequence ID" value="ETI21120.1"/>
    <property type="molecule type" value="Genomic_DNA"/>
</dbReference>
<evidence type="ECO:0000313" key="3">
    <source>
        <dbReference type="EMBL" id="ETI21120.1"/>
    </source>
</evidence>
<feature type="region of interest" description="Disordered" evidence="1">
    <location>
        <begin position="312"/>
        <end position="366"/>
    </location>
</feature>
<evidence type="ECO:0000313" key="4">
    <source>
        <dbReference type="Proteomes" id="UP000030678"/>
    </source>
</evidence>
<dbReference type="OrthoDB" id="2342176at2759"/>
<sequence length="684" mass="71222">MSMSTFLQKSLALSLVLWLPICTQAHMQMSWPYPLRSPLDPDVLVDDKDYDMTNPLLPDGSNFPCKNYQNYTGGYVTKATYLSGGTYDMWLNGTADHDGGSCQLSLSYDNGQTFKVIKSMIGGCPLMHNYNFTIPEFAPPSDSALLSWSWFNLVGNREMYQNCARVKIIAAPNQRYRRGSLYRRQASSLDQLPNMFVCNVNNGCQTIEQREVIFPDPGDQVVYGQDAITPDPGPGYIIAAASTTSVSSTDPSSTTTYSLAPITLRSTTSDVPSGTSTSASVDLPASTSTIAGQESVVSSTTDFNLVPTQSVSSFSTSDLSATPSTSTSSETGTTPADSANINPTSSVDISTTFPGTSSVSITSDTLPSTTSAVMTSVYLSTTLSSTSTGDPPAASTTESPTSFSSSTLSSTTTTSSDAMFFPSTFSTVLTSTSMKMGTSTTVQTSFPVLNMTVTVLPLPATSGTSFVGSSLPDSVSYSASISSTTTTTTRGITPTTVPTDFTTFITTIDAIPATSTTAFVLSTPSITFTTLYTTIPTTSTTPTTTPLTSIANVPLSSSPPSTPTSALSTPTRPATASSSSASPISTALPLPCAPGTFACNTAWSFSQCVASATGPTYIFMGAVAAGMTCRDGRIIRQNAGACTPNGQLRCNGAGAFYLCDQGGLVDMGPVAPGTACRDGVIGFA</sequence>
<reference evidence="3 4" key="1">
    <citation type="submission" date="2013-03" db="EMBL/GenBank/DDBJ databases">
        <title>The Genome Sequence of Cladophialophora carrionii CBS 160.54.</title>
        <authorList>
            <consortium name="The Broad Institute Genomics Platform"/>
            <person name="Cuomo C."/>
            <person name="de Hoog S."/>
            <person name="Gorbushina A."/>
            <person name="Walker B."/>
            <person name="Young S.K."/>
            <person name="Zeng Q."/>
            <person name="Gargeya S."/>
            <person name="Fitzgerald M."/>
            <person name="Haas B."/>
            <person name="Abouelleil A."/>
            <person name="Allen A.W."/>
            <person name="Alvarado L."/>
            <person name="Arachchi H.M."/>
            <person name="Berlin A.M."/>
            <person name="Chapman S.B."/>
            <person name="Gainer-Dewar J."/>
            <person name="Goldberg J."/>
            <person name="Griggs A."/>
            <person name="Gujja S."/>
            <person name="Hansen M."/>
            <person name="Howarth C."/>
            <person name="Imamovic A."/>
            <person name="Ireland A."/>
            <person name="Larimer J."/>
            <person name="McCowan C."/>
            <person name="Murphy C."/>
            <person name="Pearson M."/>
            <person name="Poon T.W."/>
            <person name="Priest M."/>
            <person name="Roberts A."/>
            <person name="Saif S."/>
            <person name="Shea T."/>
            <person name="Sisk P."/>
            <person name="Sykes S."/>
            <person name="Wortman J."/>
            <person name="Nusbaum C."/>
            <person name="Birren B."/>
        </authorList>
    </citation>
    <scope>NUCLEOTIDE SEQUENCE [LARGE SCALE GENOMIC DNA]</scope>
    <source>
        <strain evidence="3 4">CBS 160.54</strain>
    </source>
</reference>